<dbReference type="EMBL" id="MJEH01000020">
    <property type="protein sequence ID" value="OEH92957.1"/>
    <property type="molecule type" value="Genomic_DNA"/>
</dbReference>
<dbReference type="RefSeq" id="WP_069717039.1">
    <property type="nucleotide sequence ID" value="NZ_MJEH01000020.1"/>
</dbReference>
<reference evidence="1 2" key="1">
    <citation type="submission" date="2016-08" db="EMBL/GenBank/DDBJ databases">
        <title>Genome of Bacillus solimangrovi GH2-4.</title>
        <authorList>
            <person name="Lim S."/>
            <person name="Kim B.-C."/>
        </authorList>
    </citation>
    <scope>NUCLEOTIDE SEQUENCE [LARGE SCALE GENOMIC DNA]</scope>
    <source>
        <strain evidence="1 2">GH2-4</strain>
    </source>
</reference>
<evidence type="ECO:0000313" key="2">
    <source>
        <dbReference type="Proteomes" id="UP000095209"/>
    </source>
</evidence>
<dbReference type="AlphaFoldDB" id="A0A1E5LFU4"/>
<name>A0A1E5LFU4_9BACI</name>
<accession>A0A1E5LFU4</accession>
<keyword evidence="2" id="KW-1185">Reference proteome</keyword>
<organism evidence="1 2">
    <name type="scientific">Bacillus solimangrovi</name>
    <dbReference type="NCBI Taxonomy" id="1305675"/>
    <lineage>
        <taxon>Bacteria</taxon>
        <taxon>Bacillati</taxon>
        <taxon>Bacillota</taxon>
        <taxon>Bacilli</taxon>
        <taxon>Bacillales</taxon>
        <taxon>Bacillaceae</taxon>
        <taxon>Bacillus</taxon>
    </lineage>
</organism>
<protein>
    <recommendedName>
        <fullName evidence="3">SD-repeat containing protein B domain-containing protein</fullName>
    </recommendedName>
</protein>
<evidence type="ECO:0000313" key="1">
    <source>
        <dbReference type="EMBL" id="OEH92957.1"/>
    </source>
</evidence>
<comment type="caution">
    <text evidence="1">The sequence shown here is derived from an EMBL/GenBank/DDBJ whole genome shotgun (WGS) entry which is preliminary data.</text>
</comment>
<evidence type="ECO:0008006" key="3">
    <source>
        <dbReference type="Google" id="ProtNLM"/>
    </source>
</evidence>
<proteinExistence type="predicted"/>
<sequence>MIKKMLVSMLIFTLIPIAVLVWILVFRALADNPSNIQELFTKNEPTKFVFQEEEPVSNSLTSENNMNTTEVTKKEEPVKEVVTGKGSLKGTITWQYNDFVGTKGDVDAKIVLISETFDSSRYSDDDLSLLTFGITVGMEGVYAVNADGYGHYEMSNIPAGNYVLLVLSNKTRRNMKEPIDSYTQQTLRKVLNIGNFNEFGFLNLKKHTVEEIMIKENETTNFSHDFGYTYI</sequence>
<dbReference type="Proteomes" id="UP000095209">
    <property type="component" value="Unassembled WGS sequence"/>
</dbReference>
<gene>
    <name evidence="1" type="ORF">BFG57_14390</name>
</gene>
<dbReference type="OrthoDB" id="2938283at2"/>